<evidence type="ECO:0000313" key="4">
    <source>
        <dbReference type="Proteomes" id="UP000479710"/>
    </source>
</evidence>
<feature type="compositionally biased region" description="Low complexity" evidence="1">
    <location>
        <begin position="48"/>
        <end position="58"/>
    </location>
</feature>
<sequence length="74" mass="8211">MARKNTDGRIVGLPLLLVFLSESSEAKQEELAAECAVQAQLHQDGGADAAAFFSSSGEAEQRRRRGEPRRRRQR</sequence>
<gene>
    <name evidence="3" type="ORF">E2562_033923</name>
</gene>
<comment type="caution">
    <text evidence="3">The sequence shown here is derived from an EMBL/GenBank/DDBJ whole genome shotgun (WGS) entry which is preliminary data.</text>
</comment>
<proteinExistence type="predicted"/>
<name>A0A6G1C2F7_9ORYZ</name>
<dbReference type="AlphaFoldDB" id="A0A6G1C2F7"/>
<evidence type="ECO:0000256" key="2">
    <source>
        <dbReference type="SAM" id="SignalP"/>
    </source>
</evidence>
<reference evidence="3 4" key="1">
    <citation type="submission" date="2019-11" db="EMBL/GenBank/DDBJ databases">
        <title>Whole genome sequence of Oryza granulata.</title>
        <authorList>
            <person name="Li W."/>
        </authorList>
    </citation>
    <scope>NUCLEOTIDE SEQUENCE [LARGE SCALE GENOMIC DNA]</scope>
    <source>
        <strain evidence="4">cv. Menghai</strain>
        <tissue evidence="3">Leaf</tissue>
    </source>
</reference>
<organism evidence="3 4">
    <name type="scientific">Oryza meyeriana var. granulata</name>
    <dbReference type="NCBI Taxonomy" id="110450"/>
    <lineage>
        <taxon>Eukaryota</taxon>
        <taxon>Viridiplantae</taxon>
        <taxon>Streptophyta</taxon>
        <taxon>Embryophyta</taxon>
        <taxon>Tracheophyta</taxon>
        <taxon>Spermatophyta</taxon>
        <taxon>Magnoliopsida</taxon>
        <taxon>Liliopsida</taxon>
        <taxon>Poales</taxon>
        <taxon>Poaceae</taxon>
        <taxon>BOP clade</taxon>
        <taxon>Oryzoideae</taxon>
        <taxon>Oryzeae</taxon>
        <taxon>Oryzinae</taxon>
        <taxon>Oryza</taxon>
        <taxon>Oryza meyeriana</taxon>
    </lineage>
</organism>
<keyword evidence="2" id="KW-0732">Signal</keyword>
<keyword evidence="4" id="KW-1185">Reference proteome</keyword>
<evidence type="ECO:0000256" key="1">
    <source>
        <dbReference type="SAM" id="MobiDB-lite"/>
    </source>
</evidence>
<dbReference type="Proteomes" id="UP000479710">
    <property type="component" value="Unassembled WGS sequence"/>
</dbReference>
<feature type="compositionally biased region" description="Basic residues" evidence="1">
    <location>
        <begin position="62"/>
        <end position="74"/>
    </location>
</feature>
<protein>
    <submittedName>
        <fullName evidence="3">Uncharacterized protein</fullName>
    </submittedName>
</protein>
<feature type="chain" id="PRO_5026176363" evidence="2">
    <location>
        <begin position="27"/>
        <end position="74"/>
    </location>
</feature>
<evidence type="ECO:0000313" key="3">
    <source>
        <dbReference type="EMBL" id="KAF0894044.1"/>
    </source>
</evidence>
<accession>A0A6G1C2F7</accession>
<feature type="signal peptide" evidence="2">
    <location>
        <begin position="1"/>
        <end position="26"/>
    </location>
</feature>
<feature type="region of interest" description="Disordered" evidence="1">
    <location>
        <begin position="48"/>
        <end position="74"/>
    </location>
</feature>
<dbReference type="EMBL" id="SPHZ02000011">
    <property type="protein sequence ID" value="KAF0894044.1"/>
    <property type="molecule type" value="Genomic_DNA"/>
</dbReference>